<evidence type="ECO:0000256" key="1">
    <source>
        <dbReference type="SAM" id="Phobius"/>
    </source>
</evidence>
<dbReference type="KEGG" id="vta:B0472"/>
<name>A0A2N8ZJI7_9VIBR</name>
<dbReference type="Proteomes" id="UP000235828">
    <property type="component" value="Chromosome B"/>
</dbReference>
<reference evidence="2 3" key="1">
    <citation type="submission" date="2017-10" db="EMBL/GenBank/DDBJ databases">
        <authorList>
            <person name="Banno H."/>
            <person name="Chua N.-H."/>
        </authorList>
    </citation>
    <scope>NUCLEOTIDE SEQUENCE [LARGE SCALE GENOMIC DNA]</scope>
    <source>
        <strain evidence="2">Vibrio tapetis CECT4600</strain>
    </source>
</reference>
<gene>
    <name evidence="2" type="ORF">VTAP4600_B0472</name>
</gene>
<organism evidence="2 3">
    <name type="scientific">Vibrio tapetis subsp. tapetis</name>
    <dbReference type="NCBI Taxonomy" id="1671868"/>
    <lineage>
        <taxon>Bacteria</taxon>
        <taxon>Pseudomonadati</taxon>
        <taxon>Pseudomonadota</taxon>
        <taxon>Gammaproteobacteria</taxon>
        <taxon>Vibrionales</taxon>
        <taxon>Vibrionaceae</taxon>
        <taxon>Vibrio</taxon>
    </lineage>
</organism>
<protein>
    <submittedName>
        <fullName evidence="2">Uncharacterized protein</fullName>
    </submittedName>
</protein>
<keyword evidence="3" id="KW-1185">Reference proteome</keyword>
<keyword evidence="1" id="KW-0812">Transmembrane</keyword>
<sequence length="43" mass="4657">MPRGNSNKVMLYISTFSPDIGLLLVAHVLDSYGLVIASYALCL</sequence>
<feature type="transmembrane region" description="Helical" evidence="1">
    <location>
        <begin position="20"/>
        <end position="42"/>
    </location>
</feature>
<keyword evidence="1" id="KW-1133">Transmembrane helix</keyword>
<accession>A0A2N8ZJI7</accession>
<evidence type="ECO:0000313" key="3">
    <source>
        <dbReference type="Proteomes" id="UP000235828"/>
    </source>
</evidence>
<proteinExistence type="predicted"/>
<evidence type="ECO:0000313" key="2">
    <source>
        <dbReference type="EMBL" id="SON52083.1"/>
    </source>
</evidence>
<keyword evidence="1" id="KW-0472">Membrane</keyword>
<dbReference type="AlphaFoldDB" id="A0A2N8ZJI7"/>
<dbReference type="EMBL" id="LT960612">
    <property type="protein sequence ID" value="SON52083.1"/>
    <property type="molecule type" value="Genomic_DNA"/>
</dbReference>